<dbReference type="InterPro" id="IPR002571">
    <property type="entry name" value="HrcA"/>
</dbReference>
<dbReference type="GO" id="GO:0003677">
    <property type="term" value="F:DNA binding"/>
    <property type="evidence" value="ECO:0007669"/>
    <property type="project" value="InterPro"/>
</dbReference>
<dbReference type="Gene3D" id="1.10.10.10">
    <property type="entry name" value="Winged helix-like DNA-binding domain superfamily/Winged helix DNA-binding domain"/>
    <property type="match status" value="1"/>
</dbReference>
<dbReference type="PANTHER" id="PTHR34824">
    <property type="entry name" value="HEAT-INDUCIBLE TRANSCRIPTION REPRESSOR HRCA"/>
    <property type="match status" value="1"/>
</dbReference>
<accession>X1BPZ9</accession>
<dbReference type="HAMAP" id="MF_00081">
    <property type="entry name" value="HrcA"/>
    <property type="match status" value="1"/>
</dbReference>
<keyword evidence="1" id="KW-0678">Repressor</keyword>
<reference evidence="6" key="1">
    <citation type="journal article" date="2014" name="Front. Microbiol.">
        <title>High frequency of phylogenetically diverse reductive dehalogenase-homologous genes in deep subseafloor sedimentary metagenomes.</title>
        <authorList>
            <person name="Kawai M."/>
            <person name="Futagami T."/>
            <person name="Toyoda A."/>
            <person name="Takaki Y."/>
            <person name="Nishi S."/>
            <person name="Hori S."/>
            <person name="Arai W."/>
            <person name="Tsubouchi T."/>
            <person name="Morono Y."/>
            <person name="Uchiyama I."/>
            <person name="Ito T."/>
            <person name="Fujiyama A."/>
            <person name="Inagaki F."/>
            <person name="Takami H."/>
        </authorList>
    </citation>
    <scope>NUCLEOTIDE SEQUENCE</scope>
    <source>
        <strain evidence="6">Expedition CK06-06</strain>
    </source>
</reference>
<dbReference type="InterPro" id="IPR029016">
    <property type="entry name" value="GAF-like_dom_sf"/>
</dbReference>
<name>X1BPZ9_9ZZZZ</name>
<evidence type="ECO:0000256" key="4">
    <source>
        <dbReference type="ARBA" id="ARBA00023163"/>
    </source>
</evidence>
<dbReference type="SUPFAM" id="SSF55781">
    <property type="entry name" value="GAF domain-like"/>
    <property type="match status" value="1"/>
</dbReference>
<organism evidence="6">
    <name type="scientific">marine sediment metagenome</name>
    <dbReference type="NCBI Taxonomy" id="412755"/>
    <lineage>
        <taxon>unclassified sequences</taxon>
        <taxon>metagenomes</taxon>
        <taxon>ecological metagenomes</taxon>
    </lineage>
</organism>
<evidence type="ECO:0000256" key="3">
    <source>
        <dbReference type="ARBA" id="ARBA00023016"/>
    </source>
</evidence>
<keyword evidence="3" id="KW-0346">Stress response</keyword>
<dbReference type="InterPro" id="IPR021153">
    <property type="entry name" value="HrcA_C"/>
</dbReference>
<keyword evidence="2" id="KW-0805">Transcription regulation</keyword>
<dbReference type="PIRSF" id="PIRSF005485">
    <property type="entry name" value="HrcA"/>
    <property type="match status" value="1"/>
</dbReference>
<dbReference type="Gene3D" id="3.30.450.40">
    <property type="match status" value="1"/>
</dbReference>
<evidence type="ECO:0000259" key="5">
    <source>
        <dbReference type="Pfam" id="PF01628"/>
    </source>
</evidence>
<dbReference type="AlphaFoldDB" id="X1BPZ9"/>
<evidence type="ECO:0000256" key="1">
    <source>
        <dbReference type="ARBA" id="ARBA00022491"/>
    </source>
</evidence>
<sequence>MKFTERKMEILKEVVDRFIAKADPISSRNIAQGSEFDLSSATIRKEMAELEVMGYLTHPYTSAGRTPTDKGYRFYVDNVIKEELDLIADDGESSPGLDITISKDMEIETILQKSAEVLAKFTNYLSMIVAPTIQQSKFKHIELLKFHGGNLLMVLITDTGRVYKRSFVLRGKYTDLDLQGVTNILNSQFRDKNIIDIGIEDIKIQKGDSYLILLVNKIIEIIKECIKEDFHYNRIFIHGTSVILKQPEFIDLKKIQNILRVIENEYLLIKLLMDFSRDKDFIVKIGSEL</sequence>
<proteinExistence type="inferred from homology"/>
<feature type="non-terminal residue" evidence="6">
    <location>
        <position position="289"/>
    </location>
</feature>
<feature type="domain" description="Heat-inducible transcription repressor HrcA C-terminal" evidence="5">
    <location>
        <begin position="108"/>
        <end position="288"/>
    </location>
</feature>
<keyword evidence="4" id="KW-0804">Transcription</keyword>
<protein>
    <recommendedName>
        <fullName evidence="5">Heat-inducible transcription repressor HrcA C-terminal domain-containing protein</fullName>
    </recommendedName>
</protein>
<dbReference type="SUPFAM" id="SSF46785">
    <property type="entry name" value="Winged helix' DNA-binding domain"/>
    <property type="match status" value="1"/>
</dbReference>
<dbReference type="GO" id="GO:0045892">
    <property type="term" value="P:negative regulation of DNA-templated transcription"/>
    <property type="evidence" value="ECO:0007669"/>
    <property type="project" value="TreeGrafter"/>
</dbReference>
<dbReference type="NCBIfam" id="TIGR00331">
    <property type="entry name" value="hrcA"/>
    <property type="match status" value="1"/>
</dbReference>
<dbReference type="Pfam" id="PF01628">
    <property type="entry name" value="HrcA"/>
    <property type="match status" value="1"/>
</dbReference>
<gene>
    <name evidence="6" type="ORF">S01H4_06416</name>
</gene>
<dbReference type="InterPro" id="IPR036390">
    <property type="entry name" value="WH_DNA-bd_sf"/>
</dbReference>
<comment type="caution">
    <text evidence="6">The sequence shown here is derived from an EMBL/GenBank/DDBJ whole genome shotgun (WGS) entry which is preliminary data.</text>
</comment>
<evidence type="ECO:0000256" key="2">
    <source>
        <dbReference type="ARBA" id="ARBA00023015"/>
    </source>
</evidence>
<dbReference type="PANTHER" id="PTHR34824:SF1">
    <property type="entry name" value="HEAT-INDUCIBLE TRANSCRIPTION REPRESSOR HRCA"/>
    <property type="match status" value="1"/>
</dbReference>
<evidence type="ECO:0000313" key="6">
    <source>
        <dbReference type="EMBL" id="GAG74231.1"/>
    </source>
</evidence>
<dbReference type="InterPro" id="IPR036388">
    <property type="entry name" value="WH-like_DNA-bd_sf"/>
</dbReference>
<dbReference type="EMBL" id="BART01001976">
    <property type="protein sequence ID" value="GAG74231.1"/>
    <property type="molecule type" value="Genomic_DNA"/>
</dbReference>